<dbReference type="Pfam" id="PF00873">
    <property type="entry name" value="ACR_tran"/>
    <property type="match status" value="1"/>
</dbReference>
<dbReference type="GO" id="GO:0042910">
    <property type="term" value="F:xenobiotic transmembrane transporter activity"/>
    <property type="evidence" value="ECO:0007669"/>
    <property type="project" value="TreeGrafter"/>
</dbReference>
<dbReference type="SUPFAM" id="SSF82693">
    <property type="entry name" value="Multidrug efflux transporter AcrB pore domain, PN1, PN2, PC1 and PC2 subdomains"/>
    <property type="match status" value="1"/>
</dbReference>
<feature type="transmembrane region" description="Helical" evidence="1">
    <location>
        <begin position="426"/>
        <end position="448"/>
    </location>
</feature>
<keyword evidence="1" id="KW-0472">Membrane</keyword>
<evidence type="ECO:0000313" key="2">
    <source>
        <dbReference type="EMBL" id="AXX87298.1"/>
    </source>
</evidence>
<proteinExistence type="predicted"/>
<dbReference type="Gene3D" id="1.20.1640.10">
    <property type="entry name" value="Multidrug efflux transporter AcrB transmembrane domain"/>
    <property type="match status" value="2"/>
</dbReference>
<dbReference type="GO" id="GO:0005886">
    <property type="term" value="C:plasma membrane"/>
    <property type="evidence" value="ECO:0007669"/>
    <property type="project" value="TreeGrafter"/>
</dbReference>
<dbReference type="PANTHER" id="PTHR32063:SF33">
    <property type="entry name" value="RND SUPERFAMILY EFFLUX PUMP PERMEASE COMPONENT"/>
    <property type="match status" value="1"/>
</dbReference>
<dbReference type="Gene3D" id="3.30.70.1430">
    <property type="entry name" value="Multidrug efflux transporter AcrB pore domain"/>
    <property type="match status" value="2"/>
</dbReference>
<dbReference type="PANTHER" id="PTHR32063">
    <property type="match status" value="1"/>
</dbReference>
<dbReference type="SUPFAM" id="SSF82714">
    <property type="entry name" value="Multidrug efflux transporter AcrB TolC docking domain, DN and DC subdomains"/>
    <property type="match status" value="1"/>
</dbReference>
<feature type="transmembrane region" description="Helical" evidence="1">
    <location>
        <begin position="384"/>
        <end position="405"/>
    </location>
</feature>
<dbReference type="Gene3D" id="3.30.2090.10">
    <property type="entry name" value="Multidrug efflux transporter AcrB TolC docking domain, DN and DC subdomains"/>
    <property type="match status" value="2"/>
</dbReference>
<feature type="transmembrane region" description="Helical" evidence="1">
    <location>
        <begin position="14"/>
        <end position="31"/>
    </location>
</feature>
<keyword evidence="1" id="KW-1133">Transmembrane helix</keyword>
<dbReference type="SUPFAM" id="SSF82866">
    <property type="entry name" value="Multidrug efflux transporter AcrB transmembrane domain"/>
    <property type="match status" value="2"/>
</dbReference>
<gene>
    <name evidence="2" type="ORF">AMRN_1563</name>
    <name evidence="3" type="ORF">CPH92_06355</name>
</gene>
<feature type="transmembrane region" description="Helical" evidence="1">
    <location>
        <begin position="899"/>
        <end position="921"/>
    </location>
</feature>
<dbReference type="Proteomes" id="UP000224740">
    <property type="component" value="Unassembled WGS sequence"/>
</dbReference>
<feature type="transmembrane region" description="Helical" evidence="1">
    <location>
        <begin position="333"/>
        <end position="351"/>
    </location>
</feature>
<dbReference type="EMBL" id="NXAO01000025">
    <property type="protein sequence ID" value="PHO15553.1"/>
    <property type="molecule type" value="Genomic_DNA"/>
</dbReference>
<evidence type="ECO:0000313" key="3">
    <source>
        <dbReference type="EMBL" id="PHO15553.1"/>
    </source>
</evidence>
<feature type="transmembrane region" description="Helical" evidence="1">
    <location>
        <begin position="460"/>
        <end position="480"/>
    </location>
</feature>
<dbReference type="Gene3D" id="3.30.70.1320">
    <property type="entry name" value="Multidrug efflux transporter AcrB pore domain like"/>
    <property type="match status" value="1"/>
</dbReference>
<dbReference type="RefSeq" id="WP_099310903.1">
    <property type="nucleotide sequence ID" value="NZ_CP032101.1"/>
</dbReference>
<keyword evidence="4" id="KW-1185">Reference proteome</keyword>
<sequence length="1030" mass="115291">MIQNLIEFALRKPVLNHMLLVFLLIISIFSYNNIPKEIFPPSSLDAVAITGSYSGASSDLLDKIAVEDIEDELLGISEAKKITSVIKNGFFTIKVDLKDGEDPNLVVDDVKDIIAQVKTNLPTDMDEPTVKTIEHTFPLITVSLYSKDGSKNKNQLLEIADDVKSTIMQLKDLSEVTVFSKTDKELLISFDENKIEALGLNKVEVINAVQKISSIFPVGIIKDTSRHYYLSTFNGQKDIKDIKNTILKVSNKKLYLKDIANVEFQLADVDDISHFNAKRNVAIGINKGFEGDSIELVKKIKQITKNYEEVYSDIEFDTYIDTSIWIKNRLNTVVSNILFGLILLFIALLLFINVRIAIVIAIGIPTSFMIALIGADYLGYSLNMLSLLGALIALGMLVDEAIVVAENIYRHMEMGKDRFTAARDGALEMFPAVLTATATTIFAFLPILIMSGETGKFMQILPIMITILLLSSLLEAFFFLPLHSMQILKVSNESRRSHKVWDFNKKLYSKVLDFLLKGKYLTLVIMISVIFSITFILFKSLKFQFMPSFDTTQVYISGSVGVGNKIEQTEKSVLKIEKLLLNSIDFDTEVSSISSVIGMKLDGKNQPQNEEFYFQLFVNLNERAPQNFFDKYINPYLSPKYDDSNMIRQSSAQGLEKKIKSIIDKNIDTSKFDELKIFTPKAGIVKNDIEIAISGENKKVHEAVDKLKKKLSLIKGVSNIADDALLGNFELKFKVNRYGQQIGVDEETILNQLRPFYSKAAYSKMFDKKGIVEVVFESKNKDLLTSLDGFEIVLNDGKRVLLKDVASFVKIPAYSQIFKENNERITSVTASITDTTSSDVYEELTPVLNSLKGVVKLDIKGEQEENSKVQKEMAEAALIAIILIFIALVWMFDSMVKPLIIISTIPLSILGVLVGHVIMGINLTMPGLIGIVGLAGVIVNDGIIMMDFIKKAKTLKQMEEQALLRLRPILLTSITTVLGLSSLIFFASGQALILQPMAVALGFGILWATILNLYYVPMVYRLIYLRKCEK</sequence>
<feature type="transmembrane region" description="Helical" evidence="1">
    <location>
        <begin position="520"/>
        <end position="538"/>
    </location>
</feature>
<feature type="transmembrane region" description="Helical" evidence="1">
    <location>
        <begin position="358"/>
        <end position="378"/>
    </location>
</feature>
<reference evidence="2 5" key="3">
    <citation type="submission" date="2018-08" db="EMBL/GenBank/DDBJ databases">
        <title>Complete genome of the Arcobacter marinus type strain JCM 15502.</title>
        <authorList>
            <person name="Miller W.G."/>
            <person name="Yee E."/>
            <person name="Huynh S."/>
            <person name="Parker C.T."/>
        </authorList>
    </citation>
    <scope>NUCLEOTIDE SEQUENCE [LARGE SCALE GENOMIC DNA]</scope>
    <source>
        <strain evidence="2 5">JCM 15502</strain>
    </source>
</reference>
<dbReference type="Gene3D" id="3.30.70.1440">
    <property type="entry name" value="Multidrug efflux transporter AcrB pore domain"/>
    <property type="match status" value="1"/>
</dbReference>
<organism evidence="2 5">
    <name type="scientific">Malaciobacter marinus</name>
    <dbReference type="NCBI Taxonomy" id="505249"/>
    <lineage>
        <taxon>Bacteria</taxon>
        <taxon>Pseudomonadati</taxon>
        <taxon>Campylobacterota</taxon>
        <taxon>Epsilonproteobacteria</taxon>
        <taxon>Campylobacterales</taxon>
        <taxon>Arcobacteraceae</taxon>
        <taxon>Malaciobacter</taxon>
    </lineage>
</organism>
<name>A0A347TL20_9BACT</name>
<dbReference type="KEGG" id="amar:AMRN_1563"/>
<protein>
    <submittedName>
        <fullName evidence="3">Acriflavin resistance protein</fullName>
    </submittedName>
    <submittedName>
        <fullName evidence="2">RND family efflux system, inner membrane transporter, AcrB family</fullName>
    </submittedName>
</protein>
<feature type="transmembrane region" description="Helical" evidence="1">
    <location>
        <begin position="873"/>
        <end position="892"/>
    </location>
</feature>
<dbReference type="InterPro" id="IPR001036">
    <property type="entry name" value="Acrflvin-R"/>
</dbReference>
<dbReference type="InterPro" id="IPR027463">
    <property type="entry name" value="AcrB_DN_DC_subdom"/>
</dbReference>
<feature type="transmembrane region" description="Helical" evidence="1">
    <location>
        <begin position="969"/>
        <end position="987"/>
    </location>
</feature>
<dbReference type="PRINTS" id="PR00702">
    <property type="entry name" value="ACRIFLAVINRP"/>
</dbReference>
<dbReference type="EMBL" id="CP032101">
    <property type="protein sequence ID" value="AXX87298.1"/>
    <property type="molecule type" value="Genomic_DNA"/>
</dbReference>
<evidence type="ECO:0000313" key="4">
    <source>
        <dbReference type="Proteomes" id="UP000224740"/>
    </source>
</evidence>
<evidence type="ECO:0000256" key="1">
    <source>
        <dbReference type="SAM" id="Phobius"/>
    </source>
</evidence>
<feature type="transmembrane region" description="Helical" evidence="1">
    <location>
        <begin position="993"/>
        <end position="1016"/>
    </location>
</feature>
<accession>A0A347TL20</accession>
<reference evidence="3" key="2">
    <citation type="submission" date="2017-09" db="EMBL/GenBank/DDBJ databases">
        <authorList>
            <person name="Perez-Cataluna A."/>
            <person name="Figueras M.J."/>
            <person name="Salas-Masso N."/>
        </authorList>
    </citation>
    <scope>NUCLEOTIDE SEQUENCE</scope>
    <source>
        <strain evidence="3">CECT 7727</strain>
    </source>
</reference>
<dbReference type="Proteomes" id="UP000264693">
    <property type="component" value="Chromosome"/>
</dbReference>
<feature type="transmembrane region" description="Helical" evidence="1">
    <location>
        <begin position="927"/>
        <end position="949"/>
    </location>
</feature>
<keyword evidence="1" id="KW-0812">Transmembrane</keyword>
<evidence type="ECO:0000313" key="5">
    <source>
        <dbReference type="Proteomes" id="UP000264693"/>
    </source>
</evidence>
<reference evidence="4" key="1">
    <citation type="submission" date="2017-09" db="EMBL/GenBank/DDBJ databases">
        <title>Arcobacter canalis sp. nov., a new species isolated from a water canal contaminated with urban sewage.</title>
        <authorList>
            <person name="Perez-Cataluna A."/>
            <person name="Salas-Masso N."/>
            <person name="Figueras M.J."/>
        </authorList>
    </citation>
    <scope>NUCLEOTIDE SEQUENCE [LARGE SCALE GENOMIC DNA]</scope>
    <source>
        <strain evidence="4">CECT 7727</strain>
    </source>
</reference>
<dbReference type="AlphaFoldDB" id="A0A347TL20"/>